<dbReference type="EMBL" id="SOAZ01000010">
    <property type="protein sequence ID" value="TDT60902.1"/>
    <property type="molecule type" value="Genomic_DNA"/>
</dbReference>
<sequence>MRNIKNIDIKKAVIHILDNNMDEPVLSEAELEINDDISEFLIRHIMKTSSDDEAKCAVFNEGRNVIKEIAEDTINRQDTFLENSREIAKYFFRSMKSNSNIPSGDLVICLFNCEYGITLGILKLDYNKTYIHSIDYKDDKMIISVLPQMIGLPGGGQKLQKCAFINFLQENYNLLVLDRQSSKDNESGIAAYLLNDLLNCIVLSDRRERTRTLLKTSEKWIRENLKEDADKAEKVRNVVSRTLKSDDVINIETMAHYAFDDHPELKEDYLNTLRDVGFEDREVPIDREWADKKLKRKRLKIDKDIEIYINSSVYEDSDRFEIKRNGDGTINIVIKHIRNYIEKQ</sequence>
<dbReference type="RefSeq" id="WP_133628081.1">
    <property type="nucleotide sequence ID" value="NZ_SOAZ01000010.1"/>
</dbReference>
<dbReference type="InterPro" id="IPR007358">
    <property type="entry name" value="Nucleoid_associated_NdpA"/>
</dbReference>
<protein>
    <submittedName>
        <fullName evidence="1">Nucleoid associated protein NdpA</fullName>
    </submittedName>
</protein>
<keyword evidence="2" id="KW-1185">Reference proteome</keyword>
<dbReference type="AlphaFoldDB" id="A0A4R7KS41"/>
<evidence type="ECO:0000313" key="1">
    <source>
        <dbReference type="EMBL" id="TDT60902.1"/>
    </source>
</evidence>
<organism evidence="1 2">
    <name type="scientific">Fonticella tunisiensis</name>
    <dbReference type="NCBI Taxonomy" id="1096341"/>
    <lineage>
        <taxon>Bacteria</taxon>
        <taxon>Bacillati</taxon>
        <taxon>Bacillota</taxon>
        <taxon>Clostridia</taxon>
        <taxon>Eubacteriales</taxon>
        <taxon>Clostridiaceae</taxon>
        <taxon>Fonticella</taxon>
    </lineage>
</organism>
<evidence type="ECO:0000313" key="2">
    <source>
        <dbReference type="Proteomes" id="UP000295325"/>
    </source>
</evidence>
<dbReference type="Proteomes" id="UP000295325">
    <property type="component" value="Unassembled WGS sequence"/>
</dbReference>
<dbReference type="Pfam" id="PF04245">
    <property type="entry name" value="NA37"/>
    <property type="match status" value="1"/>
</dbReference>
<dbReference type="GO" id="GO:0009295">
    <property type="term" value="C:nucleoid"/>
    <property type="evidence" value="ECO:0007669"/>
    <property type="project" value="InterPro"/>
</dbReference>
<accession>A0A4R7KS41</accession>
<gene>
    <name evidence="1" type="ORF">EDD71_11019</name>
</gene>
<name>A0A4R7KS41_9CLOT</name>
<proteinExistence type="predicted"/>
<reference evidence="1 2" key="1">
    <citation type="submission" date="2019-03" db="EMBL/GenBank/DDBJ databases">
        <title>Genomic Encyclopedia of Type Strains, Phase IV (KMG-IV): sequencing the most valuable type-strain genomes for metagenomic binning, comparative biology and taxonomic classification.</title>
        <authorList>
            <person name="Goeker M."/>
        </authorList>
    </citation>
    <scope>NUCLEOTIDE SEQUENCE [LARGE SCALE GENOMIC DNA]</scope>
    <source>
        <strain evidence="1 2">DSM 24455</strain>
    </source>
</reference>
<comment type="caution">
    <text evidence="1">The sequence shown here is derived from an EMBL/GenBank/DDBJ whole genome shotgun (WGS) entry which is preliminary data.</text>
</comment>
<dbReference type="OrthoDB" id="3171075at2"/>